<feature type="compositionally biased region" description="Polar residues" evidence="1">
    <location>
        <begin position="159"/>
        <end position="176"/>
    </location>
</feature>
<keyword evidence="2" id="KW-0472">Membrane</keyword>
<gene>
    <name evidence="4" type="ORF">BS47DRAFT_1378626</name>
</gene>
<dbReference type="GO" id="GO:1990862">
    <property type="term" value="C:nuclear membrane complex Bqt3-Bqt4"/>
    <property type="evidence" value="ECO:0007669"/>
    <property type="project" value="InterPro"/>
</dbReference>
<evidence type="ECO:0000256" key="1">
    <source>
        <dbReference type="SAM" id="MobiDB-lite"/>
    </source>
</evidence>
<dbReference type="OrthoDB" id="5346159at2759"/>
<reference evidence="4" key="1">
    <citation type="journal article" date="2020" name="Nat. Commun.">
        <title>Large-scale genome sequencing of mycorrhizal fungi provides insights into the early evolution of symbiotic traits.</title>
        <authorList>
            <person name="Miyauchi S."/>
            <person name="Kiss E."/>
            <person name="Kuo A."/>
            <person name="Drula E."/>
            <person name="Kohler A."/>
            <person name="Sanchez-Garcia M."/>
            <person name="Morin E."/>
            <person name="Andreopoulos B."/>
            <person name="Barry K.W."/>
            <person name="Bonito G."/>
            <person name="Buee M."/>
            <person name="Carver A."/>
            <person name="Chen C."/>
            <person name="Cichocki N."/>
            <person name="Clum A."/>
            <person name="Culley D."/>
            <person name="Crous P.W."/>
            <person name="Fauchery L."/>
            <person name="Girlanda M."/>
            <person name="Hayes R.D."/>
            <person name="Keri Z."/>
            <person name="LaButti K."/>
            <person name="Lipzen A."/>
            <person name="Lombard V."/>
            <person name="Magnuson J."/>
            <person name="Maillard F."/>
            <person name="Murat C."/>
            <person name="Nolan M."/>
            <person name="Ohm R.A."/>
            <person name="Pangilinan J."/>
            <person name="Pereira M.F."/>
            <person name="Perotto S."/>
            <person name="Peter M."/>
            <person name="Pfister S."/>
            <person name="Riley R."/>
            <person name="Sitrit Y."/>
            <person name="Stielow J.B."/>
            <person name="Szollosi G."/>
            <person name="Zifcakova L."/>
            <person name="Stursova M."/>
            <person name="Spatafora J.W."/>
            <person name="Tedersoo L."/>
            <person name="Vaario L.M."/>
            <person name="Yamada A."/>
            <person name="Yan M."/>
            <person name="Wang P."/>
            <person name="Xu J."/>
            <person name="Bruns T."/>
            <person name="Baldrian P."/>
            <person name="Vilgalys R."/>
            <person name="Dunand C."/>
            <person name="Henrissat B."/>
            <person name="Grigoriev I.V."/>
            <person name="Hibbett D."/>
            <person name="Nagy L.G."/>
            <person name="Martin F.M."/>
        </authorList>
    </citation>
    <scope>NUCLEOTIDE SEQUENCE</scope>
    <source>
        <strain evidence="4">UP504</strain>
    </source>
</reference>
<dbReference type="GO" id="GO:0070197">
    <property type="term" value="P:meiotic attachment of telomere to nuclear envelope"/>
    <property type="evidence" value="ECO:0007669"/>
    <property type="project" value="InterPro"/>
</dbReference>
<name>A0A9P6BAL3_9AGAM</name>
<feature type="region of interest" description="Disordered" evidence="1">
    <location>
        <begin position="147"/>
        <end position="247"/>
    </location>
</feature>
<sequence length="363" mass="38585">MSGISKPRPDAPPRPNLPTAMANPLLASFEDATVNAVKFQVIVREGQEIIVSRLKIPTPHGHAFVLRRLDTGAISVSTMFRAAFPGLSEEVEKKETTWVRTAFDCSGANGVGARRLAGVWAPLPVAFAIAQTYKLSAIVEPLSVAIPDPKGVSRRSRSSVENGTTSTPASPSPNIKPSSTASVVSPPAKRRRAESPASNASLPVLSPSTTLPVTRTTRSSASPMRQPQSPVSPARQTRRQTLAAQQSAIAPVIEDTEEVEVGPDPREDIAEQKALVATLKAAKEAAETNGSHITPVAVKRPYEEETQLTLNIAKNAEASKLPSERPIASNRRILMTPNRKAALWGTLAFSIGLGAVAFLPSLL</sequence>
<evidence type="ECO:0000259" key="3">
    <source>
        <dbReference type="PROSITE" id="PS51299"/>
    </source>
</evidence>
<dbReference type="AlphaFoldDB" id="A0A9P6BAL3"/>
<keyword evidence="2" id="KW-0812">Transmembrane</keyword>
<feature type="transmembrane region" description="Helical" evidence="2">
    <location>
        <begin position="341"/>
        <end position="362"/>
    </location>
</feature>
<proteinExistence type="predicted"/>
<dbReference type="InterPro" id="IPR037548">
    <property type="entry name" value="Bqt4"/>
</dbReference>
<dbReference type="InterPro" id="IPR003163">
    <property type="entry name" value="Tscrpt_reg_HTH_APSES-type"/>
</dbReference>
<dbReference type="PANTHER" id="PTHR38044:SF1">
    <property type="entry name" value="BOUQUET FORMATION PROTEIN 4"/>
    <property type="match status" value="1"/>
</dbReference>
<evidence type="ECO:0000313" key="5">
    <source>
        <dbReference type="Proteomes" id="UP000886523"/>
    </source>
</evidence>
<feature type="compositionally biased region" description="Polar residues" evidence="1">
    <location>
        <begin position="196"/>
        <end position="231"/>
    </location>
</feature>
<feature type="compositionally biased region" description="Low complexity" evidence="1">
    <location>
        <begin position="177"/>
        <end position="187"/>
    </location>
</feature>
<dbReference type="PROSITE" id="PS51299">
    <property type="entry name" value="HTH_APSES"/>
    <property type="match status" value="1"/>
</dbReference>
<keyword evidence="5" id="KW-1185">Reference proteome</keyword>
<keyword evidence="2" id="KW-1133">Transmembrane helix</keyword>
<evidence type="ECO:0000313" key="4">
    <source>
        <dbReference type="EMBL" id="KAF9520834.1"/>
    </source>
</evidence>
<dbReference type="PANTHER" id="PTHR38044">
    <property type="entry name" value="BOUQUET FORMATION PROTEIN 4"/>
    <property type="match status" value="1"/>
</dbReference>
<accession>A0A9P6BAL3</accession>
<dbReference type="GO" id="GO:0044820">
    <property type="term" value="P:mitotic telomere tethering at nuclear periphery"/>
    <property type="evidence" value="ECO:0007669"/>
    <property type="project" value="TreeGrafter"/>
</dbReference>
<organism evidence="4 5">
    <name type="scientific">Hydnum rufescens UP504</name>
    <dbReference type="NCBI Taxonomy" id="1448309"/>
    <lineage>
        <taxon>Eukaryota</taxon>
        <taxon>Fungi</taxon>
        <taxon>Dikarya</taxon>
        <taxon>Basidiomycota</taxon>
        <taxon>Agaricomycotina</taxon>
        <taxon>Agaricomycetes</taxon>
        <taxon>Cantharellales</taxon>
        <taxon>Hydnaceae</taxon>
        <taxon>Hydnum</taxon>
    </lineage>
</organism>
<dbReference type="EMBL" id="MU128910">
    <property type="protein sequence ID" value="KAF9520834.1"/>
    <property type="molecule type" value="Genomic_DNA"/>
</dbReference>
<dbReference type="GO" id="GO:0003677">
    <property type="term" value="F:DNA binding"/>
    <property type="evidence" value="ECO:0007669"/>
    <property type="project" value="InterPro"/>
</dbReference>
<comment type="caution">
    <text evidence="4">The sequence shown here is derived from an EMBL/GenBank/DDBJ whole genome shotgun (WGS) entry which is preliminary data.</text>
</comment>
<dbReference type="SUPFAM" id="SSF54616">
    <property type="entry name" value="DNA-binding domain of Mlu1-box binding protein MBP1"/>
    <property type="match status" value="1"/>
</dbReference>
<dbReference type="InterPro" id="IPR036887">
    <property type="entry name" value="HTH_APSES_sf"/>
</dbReference>
<evidence type="ECO:0000256" key="2">
    <source>
        <dbReference type="SAM" id="Phobius"/>
    </source>
</evidence>
<dbReference type="Proteomes" id="UP000886523">
    <property type="component" value="Unassembled WGS sequence"/>
</dbReference>
<protein>
    <recommendedName>
        <fullName evidence="3">HTH APSES-type domain-containing protein</fullName>
    </recommendedName>
</protein>
<feature type="domain" description="HTH APSES-type" evidence="3">
    <location>
        <begin position="38"/>
        <end position="154"/>
    </location>
</feature>